<dbReference type="RefSeq" id="WP_323581080.1">
    <property type="nucleotide sequence ID" value="NZ_JAYGOJ010000231.1"/>
</dbReference>
<feature type="transmembrane region" description="Helical" evidence="1">
    <location>
        <begin position="290"/>
        <end position="310"/>
    </location>
</feature>
<feature type="domain" description="Glycosyltransferase 2-like" evidence="2">
    <location>
        <begin position="16"/>
        <end position="179"/>
    </location>
</feature>
<keyword evidence="4" id="KW-1185">Reference proteome</keyword>
<feature type="transmembrane region" description="Helical" evidence="1">
    <location>
        <begin position="259"/>
        <end position="278"/>
    </location>
</feature>
<dbReference type="CDD" id="cd04179">
    <property type="entry name" value="DPM_DPG-synthase_like"/>
    <property type="match status" value="1"/>
</dbReference>
<evidence type="ECO:0000313" key="4">
    <source>
        <dbReference type="Proteomes" id="UP001304847"/>
    </source>
</evidence>
<reference evidence="3 4" key="1">
    <citation type="submission" date="2023-12" db="EMBL/GenBank/DDBJ databases">
        <title>Characterization of antibiotic resistance in Aeromonas spp. in hospital effluent.</title>
        <authorList>
            <person name="Negoseki B.R.S."/>
            <person name="Krul D."/>
            <person name="Siqueira A.C."/>
            <person name="Almeida M."/>
            <person name="Mesa D."/>
            <person name="Conte D."/>
            <person name="Dalla-Costa L.M."/>
        </authorList>
    </citation>
    <scope>NUCLEOTIDE SEQUENCE [LARGE SCALE GENOMIC DNA]</scope>
    <source>
        <strain evidence="3 4">36v</strain>
    </source>
</reference>
<evidence type="ECO:0000256" key="1">
    <source>
        <dbReference type="SAM" id="Phobius"/>
    </source>
</evidence>
<comment type="caution">
    <text evidence="3">The sequence shown here is derived from an EMBL/GenBank/DDBJ whole genome shotgun (WGS) entry which is preliminary data.</text>
</comment>
<dbReference type="PANTHER" id="PTHR48090">
    <property type="entry name" value="UNDECAPRENYL-PHOSPHATE 4-DEOXY-4-FORMAMIDO-L-ARABINOSE TRANSFERASE-RELATED"/>
    <property type="match status" value="1"/>
</dbReference>
<dbReference type="SUPFAM" id="SSF53448">
    <property type="entry name" value="Nucleotide-diphospho-sugar transferases"/>
    <property type="match status" value="1"/>
</dbReference>
<dbReference type="InterPro" id="IPR001173">
    <property type="entry name" value="Glyco_trans_2-like"/>
</dbReference>
<dbReference type="PANTHER" id="PTHR48090:SF7">
    <property type="entry name" value="RFBJ PROTEIN"/>
    <property type="match status" value="1"/>
</dbReference>
<name>A0ABU5WFJ9_AERCA</name>
<dbReference type="Proteomes" id="UP001304847">
    <property type="component" value="Unassembled WGS sequence"/>
</dbReference>
<dbReference type="EMBL" id="JAYGOJ010000231">
    <property type="protein sequence ID" value="MEA9438578.1"/>
    <property type="molecule type" value="Genomic_DNA"/>
</dbReference>
<organism evidence="3 4">
    <name type="scientific">Aeromonas caviae</name>
    <name type="common">Aeromonas punctata</name>
    <dbReference type="NCBI Taxonomy" id="648"/>
    <lineage>
        <taxon>Bacteria</taxon>
        <taxon>Pseudomonadati</taxon>
        <taxon>Pseudomonadota</taxon>
        <taxon>Gammaproteobacteria</taxon>
        <taxon>Aeromonadales</taxon>
        <taxon>Aeromonadaceae</taxon>
        <taxon>Aeromonas</taxon>
    </lineage>
</organism>
<gene>
    <name evidence="3" type="ORF">VCX44_22955</name>
</gene>
<sequence length="332" mass="36986">MADNNKRTEILQEIAVVIPTYKACNHILGVIDGIGPEVARIYVVDDCCPDGSGDFVATNCKDIRVSVIKHTENQGVGGAVMTGYKAAIEDGMSILVKIDSDGQMDPALILGFVFPIASGEADYTKGNRFFDLEKVRSMPKMRLFGNAMLSLMCKLSSGYWNLFDPTNGYTAIHADVVRHLPFNKISRRYFFETDILFRLNTLRAVVVDVPMEAKYGDEVSNLKISKIIGEFFAKHVRNFSKRIFYNYYLRDMSLASIELPVGLVLLGFGSIYGGYHWINSIQTGISAPSGTVMLSAMPVLIGLQLILAFLSYDISSLPRRPFHRRGINARRE</sequence>
<dbReference type="Gene3D" id="3.90.550.10">
    <property type="entry name" value="Spore Coat Polysaccharide Biosynthesis Protein SpsA, Chain A"/>
    <property type="match status" value="1"/>
</dbReference>
<evidence type="ECO:0000313" key="3">
    <source>
        <dbReference type="EMBL" id="MEA9438578.1"/>
    </source>
</evidence>
<accession>A0ABU5WFJ9</accession>
<evidence type="ECO:0000259" key="2">
    <source>
        <dbReference type="Pfam" id="PF00535"/>
    </source>
</evidence>
<keyword evidence="1" id="KW-1133">Transmembrane helix</keyword>
<dbReference type="InterPro" id="IPR050256">
    <property type="entry name" value="Glycosyltransferase_2"/>
</dbReference>
<proteinExistence type="predicted"/>
<dbReference type="Pfam" id="PF00535">
    <property type="entry name" value="Glycos_transf_2"/>
    <property type="match status" value="1"/>
</dbReference>
<protein>
    <submittedName>
        <fullName evidence="3">Glycosyltransferase family 2 protein</fullName>
    </submittedName>
</protein>
<keyword evidence="1" id="KW-0472">Membrane</keyword>
<dbReference type="InterPro" id="IPR029044">
    <property type="entry name" value="Nucleotide-diphossugar_trans"/>
</dbReference>
<keyword evidence="1" id="KW-0812">Transmembrane</keyword>